<keyword evidence="3" id="KW-1185">Reference proteome</keyword>
<reference evidence="2" key="1">
    <citation type="journal article" date="2020" name="Fungal Divers.">
        <title>Resolving the Mortierellaceae phylogeny through synthesis of multi-gene phylogenetics and phylogenomics.</title>
        <authorList>
            <person name="Vandepol N."/>
            <person name="Liber J."/>
            <person name="Desiro A."/>
            <person name="Na H."/>
            <person name="Kennedy M."/>
            <person name="Barry K."/>
            <person name="Grigoriev I.V."/>
            <person name="Miller A.N."/>
            <person name="O'Donnell K."/>
            <person name="Stajich J.E."/>
            <person name="Bonito G."/>
        </authorList>
    </citation>
    <scope>NUCLEOTIDE SEQUENCE</scope>
    <source>
        <strain evidence="2">REB-010B</strain>
    </source>
</reference>
<proteinExistence type="predicted"/>
<dbReference type="EMBL" id="JAAAIP010001358">
    <property type="protein sequence ID" value="KAG0307504.1"/>
    <property type="molecule type" value="Genomic_DNA"/>
</dbReference>
<feature type="region of interest" description="Disordered" evidence="1">
    <location>
        <begin position="136"/>
        <end position="167"/>
    </location>
</feature>
<feature type="non-terminal residue" evidence="2">
    <location>
        <position position="1"/>
    </location>
</feature>
<feature type="compositionally biased region" description="Polar residues" evidence="1">
    <location>
        <begin position="149"/>
        <end position="167"/>
    </location>
</feature>
<protein>
    <submittedName>
        <fullName evidence="2">Uncharacterized protein</fullName>
    </submittedName>
</protein>
<accession>A0A9P6QYD7</accession>
<dbReference type="Proteomes" id="UP000738325">
    <property type="component" value="Unassembled WGS sequence"/>
</dbReference>
<feature type="compositionally biased region" description="Low complexity" evidence="1">
    <location>
        <begin position="8"/>
        <end position="40"/>
    </location>
</feature>
<evidence type="ECO:0000256" key="1">
    <source>
        <dbReference type="SAM" id="MobiDB-lite"/>
    </source>
</evidence>
<dbReference type="AlphaFoldDB" id="A0A9P6QYD7"/>
<sequence length="167" mass="19077">PQPQDMRQIQLQQQVHQQRIQPTQNTHYYQQQHQQSMPPQFDHPKSLRYQGQGQGEDQPSFGWEIQPMLGSDRDSLQIYQQISSRAYCNEDDALVAGRIRRLSMPALRPSSPFRQQGLTVGEAGLLNNRVGVPMSSMSFGEEDSPMRQMVSSQHQNRQQFALTNPGG</sequence>
<gene>
    <name evidence="2" type="ORF">BGZ99_001416</name>
</gene>
<evidence type="ECO:0000313" key="2">
    <source>
        <dbReference type="EMBL" id="KAG0307504.1"/>
    </source>
</evidence>
<evidence type="ECO:0000313" key="3">
    <source>
        <dbReference type="Proteomes" id="UP000738325"/>
    </source>
</evidence>
<organism evidence="2 3">
    <name type="scientific">Dissophora globulifera</name>
    <dbReference type="NCBI Taxonomy" id="979702"/>
    <lineage>
        <taxon>Eukaryota</taxon>
        <taxon>Fungi</taxon>
        <taxon>Fungi incertae sedis</taxon>
        <taxon>Mucoromycota</taxon>
        <taxon>Mortierellomycotina</taxon>
        <taxon>Mortierellomycetes</taxon>
        <taxon>Mortierellales</taxon>
        <taxon>Mortierellaceae</taxon>
        <taxon>Dissophora</taxon>
    </lineage>
</organism>
<comment type="caution">
    <text evidence="2">The sequence shown here is derived from an EMBL/GenBank/DDBJ whole genome shotgun (WGS) entry which is preliminary data.</text>
</comment>
<feature type="region of interest" description="Disordered" evidence="1">
    <location>
        <begin position="1"/>
        <end position="57"/>
    </location>
</feature>
<name>A0A9P6QYD7_9FUNG</name>